<dbReference type="EMBL" id="BSDZ01000008">
    <property type="protein sequence ID" value="GLI60827.1"/>
    <property type="molecule type" value="Genomic_DNA"/>
</dbReference>
<sequence length="110" mass="12598">MGSTRVLHGRSIRCQITQPAVQHRFEAGRKPPSRPAQSLDQNLRPKPEIFKALVRRSGLRLAVHCCCNPHRANWQPGCMEFFSAARSVLGQVDQLPGMAREGKMRRRRRR</sequence>
<evidence type="ECO:0000313" key="3">
    <source>
        <dbReference type="Proteomes" id="UP001165090"/>
    </source>
</evidence>
<feature type="region of interest" description="Disordered" evidence="1">
    <location>
        <begin position="24"/>
        <end position="45"/>
    </location>
</feature>
<proteinExistence type="predicted"/>
<accession>A0ABQ5RTA1</accession>
<feature type="non-terminal residue" evidence="2">
    <location>
        <position position="110"/>
    </location>
</feature>
<protein>
    <submittedName>
        <fullName evidence="2">Uncharacterized protein</fullName>
    </submittedName>
</protein>
<organism evidence="2 3">
    <name type="scientific">Volvox africanus</name>
    <dbReference type="NCBI Taxonomy" id="51714"/>
    <lineage>
        <taxon>Eukaryota</taxon>
        <taxon>Viridiplantae</taxon>
        <taxon>Chlorophyta</taxon>
        <taxon>core chlorophytes</taxon>
        <taxon>Chlorophyceae</taxon>
        <taxon>CS clade</taxon>
        <taxon>Chlamydomonadales</taxon>
        <taxon>Volvocaceae</taxon>
        <taxon>Volvox</taxon>
    </lineage>
</organism>
<comment type="caution">
    <text evidence="2">The sequence shown here is derived from an EMBL/GenBank/DDBJ whole genome shotgun (WGS) entry which is preliminary data.</text>
</comment>
<dbReference type="Proteomes" id="UP001165090">
    <property type="component" value="Unassembled WGS sequence"/>
</dbReference>
<evidence type="ECO:0000256" key="1">
    <source>
        <dbReference type="SAM" id="MobiDB-lite"/>
    </source>
</evidence>
<evidence type="ECO:0000313" key="2">
    <source>
        <dbReference type="EMBL" id="GLI60827.1"/>
    </source>
</evidence>
<keyword evidence="3" id="KW-1185">Reference proteome</keyword>
<gene>
    <name evidence="2" type="ORF">VaNZ11_002938</name>
</gene>
<reference evidence="2 3" key="1">
    <citation type="journal article" date="2023" name="IScience">
        <title>Expanded male sex-determining region conserved during the evolution of homothallism in the green alga Volvox.</title>
        <authorList>
            <person name="Yamamoto K."/>
            <person name="Matsuzaki R."/>
            <person name="Mahakham W."/>
            <person name="Heman W."/>
            <person name="Sekimoto H."/>
            <person name="Kawachi M."/>
            <person name="Minakuchi Y."/>
            <person name="Toyoda A."/>
            <person name="Nozaki H."/>
        </authorList>
    </citation>
    <scope>NUCLEOTIDE SEQUENCE [LARGE SCALE GENOMIC DNA]</scope>
    <source>
        <strain evidence="2 3">NIES-4468</strain>
    </source>
</reference>
<name>A0ABQ5RTA1_9CHLO</name>